<evidence type="ECO:0000256" key="1">
    <source>
        <dbReference type="SAM" id="MobiDB-lite"/>
    </source>
</evidence>
<dbReference type="GeneID" id="27707394"/>
<dbReference type="Proteomes" id="UP000053411">
    <property type="component" value="Unassembled WGS sequence"/>
</dbReference>
<evidence type="ECO:0000313" key="4">
    <source>
        <dbReference type="Proteomes" id="UP000053411"/>
    </source>
</evidence>
<dbReference type="EMBL" id="KN848063">
    <property type="protein sequence ID" value="KIY03181.1"/>
    <property type="molecule type" value="Genomic_DNA"/>
</dbReference>
<keyword evidence="2" id="KW-1133">Transmembrane helix</keyword>
<keyword evidence="2" id="KW-0812">Transmembrane</keyword>
<dbReference type="AlphaFoldDB" id="A0A0D2HMU5"/>
<gene>
    <name evidence="3" type="ORF">Z520_01648</name>
</gene>
<organism evidence="3 4">
    <name type="scientific">Fonsecaea multimorphosa CBS 102226</name>
    <dbReference type="NCBI Taxonomy" id="1442371"/>
    <lineage>
        <taxon>Eukaryota</taxon>
        <taxon>Fungi</taxon>
        <taxon>Dikarya</taxon>
        <taxon>Ascomycota</taxon>
        <taxon>Pezizomycotina</taxon>
        <taxon>Eurotiomycetes</taxon>
        <taxon>Chaetothyriomycetidae</taxon>
        <taxon>Chaetothyriales</taxon>
        <taxon>Herpotrichiellaceae</taxon>
        <taxon>Fonsecaea</taxon>
    </lineage>
</organism>
<feature type="transmembrane region" description="Helical" evidence="2">
    <location>
        <begin position="6"/>
        <end position="37"/>
    </location>
</feature>
<accession>A0A0D2HMU5</accession>
<protein>
    <submittedName>
        <fullName evidence="3">Uncharacterized protein</fullName>
    </submittedName>
</protein>
<name>A0A0D2HMU5_9EURO</name>
<evidence type="ECO:0000313" key="3">
    <source>
        <dbReference type="EMBL" id="KIY03181.1"/>
    </source>
</evidence>
<feature type="compositionally biased region" description="Basic and acidic residues" evidence="1">
    <location>
        <begin position="74"/>
        <end position="83"/>
    </location>
</feature>
<feature type="region of interest" description="Disordered" evidence="1">
    <location>
        <begin position="66"/>
        <end position="135"/>
    </location>
</feature>
<reference evidence="3 4" key="1">
    <citation type="submission" date="2015-01" db="EMBL/GenBank/DDBJ databases">
        <title>The Genome Sequence of Fonsecaea multimorphosa CBS 102226.</title>
        <authorList>
            <consortium name="The Broad Institute Genomics Platform"/>
            <person name="Cuomo C."/>
            <person name="de Hoog S."/>
            <person name="Gorbushina A."/>
            <person name="Stielow B."/>
            <person name="Teixiera M."/>
            <person name="Abouelleil A."/>
            <person name="Chapman S.B."/>
            <person name="Priest M."/>
            <person name="Young S.K."/>
            <person name="Wortman J."/>
            <person name="Nusbaum C."/>
            <person name="Birren B."/>
        </authorList>
    </citation>
    <scope>NUCLEOTIDE SEQUENCE [LARGE SCALE GENOMIC DNA]</scope>
    <source>
        <strain evidence="3 4">CBS 102226</strain>
    </source>
</reference>
<evidence type="ECO:0000256" key="2">
    <source>
        <dbReference type="SAM" id="Phobius"/>
    </source>
</evidence>
<dbReference type="RefSeq" id="XP_016637303.1">
    <property type="nucleotide sequence ID" value="XM_016772164.1"/>
</dbReference>
<keyword evidence="2" id="KW-0472">Membrane</keyword>
<proteinExistence type="predicted"/>
<feature type="compositionally biased region" description="Basic and acidic residues" evidence="1">
    <location>
        <begin position="90"/>
        <end position="107"/>
    </location>
</feature>
<dbReference type="VEuPathDB" id="FungiDB:Z520_01648"/>
<keyword evidence="4" id="KW-1185">Reference proteome</keyword>
<sequence>MGAFLAAILLFPLLLLTFAIFIFVLCIPILIVGLCLLASMRADQAVLPSPDEGSRLIQPTRRLRVWRGESSAEQQERLTEHMPRAQPRPGRAEEREAVRDAGDDDNGKTVVPAAEDQPDSDVDTNAGEEWWENEQRDRCNVMPRLPYGWSRARIVTGE</sequence>